<evidence type="ECO:0000256" key="7">
    <source>
        <dbReference type="SAM" id="MobiDB-lite"/>
    </source>
</evidence>
<evidence type="ECO:0000259" key="8">
    <source>
        <dbReference type="PROSITE" id="PS50048"/>
    </source>
</evidence>
<dbReference type="HOGENOM" id="CLU_011017_3_1_1"/>
<comment type="subcellular location">
    <subcellularLocation>
        <location evidence="1">Nucleus</location>
    </subcellularLocation>
</comment>
<protein>
    <recommendedName>
        <fullName evidence="8">Zn(2)-C6 fungal-type domain-containing protein</fullName>
    </recommendedName>
</protein>
<dbReference type="SMART" id="SM00066">
    <property type="entry name" value="GAL4"/>
    <property type="match status" value="1"/>
</dbReference>
<feature type="domain" description="Zn(2)-C6 fungal-type" evidence="8">
    <location>
        <begin position="28"/>
        <end position="58"/>
    </location>
</feature>
<dbReference type="Pfam" id="PF00172">
    <property type="entry name" value="Zn_clus"/>
    <property type="match status" value="1"/>
</dbReference>
<evidence type="ECO:0000313" key="9">
    <source>
        <dbReference type="EMBL" id="KFA68966.1"/>
    </source>
</evidence>
<dbReference type="Pfam" id="PF04082">
    <property type="entry name" value="Fungal_trans"/>
    <property type="match status" value="1"/>
</dbReference>
<dbReference type="GO" id="GO:0008270">
    <property type="term" value="F:zinc ion binding"/>
    <property type="evidence" value="ECO:0007669"/>
    <property type="project" value="InterPro"/>
</dbReference>
<feature type="region of interest" description="Disordered" evidence="7">
    <location>
        <begin position="1"/>
        <end position="27"/>
    </location>
</feature>
<keyword evidence="2" id="KW-0479">Metal-binding</keyword>
<evidence type="ECO:0000256" key="1">
    <source>
        <dbReference type="ARBA" id="ARBA00004123"/>
    </source>
</evidence>
<dbReference type="CDD" id="cd12148">
    <property type="entry name" value="fungal_TF_MHR"/>
    <property type="match status" value="1"/>
</dbReference>
<dbReference type="PROSITE" id="PS00463">
    <property type="entry name" value="ZN2_CY6_FUNGAL_1"/>
    <property type="match status" value="1"/>
</dbReference>
<dbReference type="InterPro" id="IPR007219">
    <property type="entry name" value="XnlR_reg_dom"/>
</dbReference>
<dbReference type="PROSITE" id="PS50048">
    <property type="entry name" value="ZN2_CY6_FUNGAL_2"/>
    <property type="match status" value="1"/>
</dbReference>
<evidence type="ECO:0000256" key="3">
    <source>
        <dbReference type="ARBA" id="ARBA00023015"/>
    </source>
</evidence>
<dbReference type="CDD" id="cd00067">
    <property type="entry name" value="GAL4"/>
    <property type="match status" value="1"/>
</dbReference>
<sequence>MAAAQTGCTPSPSRLSPPRPSRQQPGRACEECRRKKLRCDRQQPQCGYCEDNGVECDFVAPPRPRGPKRGHMKLLHSKIATLEKRIIQLNGGGPCPDEGPFDLQDWPAQTIGPLDNLDPCLFSAMSDNAMVGPVLPAPTMGLSPPESVTKDGLVMGAPPPSLSMSYSPELQISTLMRADLDQLFFDRAYASVPILHPRRYANWASKLPSNILLSQQCLQYAIWTLASALTAQFEHIREPLYNETRKMLEILEANNDNAGSECIEHAQAWILVTIYELMRVQYRRGWMSAGRAFRLVQLMRLNEIDYSSGMDEGKDLIEMEEKRRTFWVAYLLDRFINMHNGWPLTLSDEGVCTRLPCLEDDFQSGQETVTDFLSEAIASGSQVGSFSPLAETVILATICGRIMSHQQRSTVERTYGGAPQQFWERHQRLETILSQRIQALSLKAPPSDLAFVDPVLLFTDMMAQAAVLFLDKIMQTSTFERDGNEIPIDKYEAQLVSAAHKIVIQAKMVQSLSFFKVCREGSVLTMSFLLQASGLVCQQSHSCN</sequence>
<dbReference type="Proteomes" id="UP000028524">
    <property type="component" value="Unassembled WGS sequence"/>
</dbReference>
<evidence type="ECO:0000256" key="4">
    <source>
        <dbReference type="ARBA" id="ARBA00023125"/>
    </source>
</evidence>
<name>A0A084QYD1_STAC4</name>
<dbReference type="STRING" id="1283841.A0A084QYD1"/>
<dbReference type="GO" id="GO:0005634">
    <property type="term" value="C:nucleus"/>
    <property type="evidence" value="ECO:0007669"/>
    <property type="project" value="UniProtKB-SubCell"/>
</dbReference>
<evidence type="ECO:0000256" key="2">
    <source>
        <dbReference type="ARBA" id="ARBA00022723"/>
    </source>
</evidence>
<evidence type="ECO:0000313" key="10">
    <source>
        <dbReference type="Proteomes" id="UP000028524"/>
    </source>
</evidence>
<accession>A0A084QYD1</accession>
<dbReference type="SMART" id="SM00906">
    <property type="entry name" value="Fungal_trans"/>
    <property type="match status" value="1"/>
</dbReference>
<dbReference type="GO" id="GO:0006351">
    <property type="term" value="P:DNA-templated transcription"/>
    <property type="evidence" value="ECO:0007669"/>
    <property type="project" value="InterPro"/>
</dbReference>
<dbReference type="AlphaFoldDB" id="A0A084QYD1"/>
<keyword evidence="6" id="KW-0539">Nucleus</keyword>
<dbReference type="InterPro" id="IPR001138">
    <property type="entry name" value="Zn2Cys6_DnaBD"/>
</dbReference>
<reference evidence="9 10" key="1">
    <citation type="journal article" date="2014" name="BMC Genomics">
        <title>Comparative genome sequencing reveals chemotype-specific gene clusters in the toxigenic black mold Stachybotrys.</title>
        <authorList>
            <person name="Semeiks J."/>
            <person name="Borek D."/>
            <person name="Otwinowski Z."/>
            <person name="Grishin N.V."/>
        </authorList>
    </citation>
    <scope>NUCLEOTIDE SEQUENCE [LARGE SCALE GENOMIC DNA]</scope>
    <source>
        <strain evidence="9 10">IBT 40285</strain>
    </source>
</reference>
<dbReference type="Gene3D" id="4.10.240.10">
    <property type="entry name" value="Zn(2)-C6 fungal-type DNA-binding domain"/>
    <property type="match status" value="1"/>
</dbReference>
<dbReference type="OMA" id="RSPFNEC"/>
<dbReference type="InParanoid" id="A0A084QYD1"/>
<dbReference type="GO" id="GO:0003677">
    <property type="term" value="F:DNA binding"/>
    <property type="evidence" value="ECO:0007669"/>
    <property type="project" value="UniProtKB-KW"/>
</dbReference>
<dbReference type="SUPFAM" id="SSF57701">
    <property type="entry name" value="Zn2/Cys6 DNA-binding domain"/>
    <property type="match status" value="1"/>
</dbReference>
<keyword evidence="3" id="KW-0805">Transcription regulation</keyword>
<gene>
    <name evidence="9" type="ORF">S40285_07014</name>
</gene>
<dbReference type="OrthoDB" id="3037908at2759"/>
<keyword evidence="4" id="KW-0238">DNA-binding</keyword>
<dbReference type="InterPro" id="IPR036864">
    <property type="entry name" value="Zn2-C6_fun-type_DNA-bd_sf"/>
</dbReference>
<dbReference type="EMBL" id="KL659658">
    <property type="protein sequence ID" value="KFA68966.1"/>
    <property type="molecule type" value="Genomic_DNA"/>
</dbReference>
<dbReference type="GO" id="GO:0000981">
    <property type="term" value="F:DNA-binding transcription factor activity, RNA polymerase II-specific"/>
    <property type="evidence" value="ECO:0007669"/>
    <property type="project" value="InterPro"/>
</dbReference>
<organism evidence="9 10">
    <name type="scientific">Stachybotrys chlorohalonatus (strain IBT 40285)</name>
    <dbReference type="NCBI Taxonomy" id="1283841"/>
    <lineage>
        <taxon>Eukaryota</taxon>
        <taxon>Fungi</taxon>
        <taxon>Dikarya</taxon>
        <taxon>Ascomycota</taxon>
        <taxon>Pezizomycotina</taxon>
        <taxon>Sordariomycetes</taxon>
        <taxon>Hypocreomycetidae</taxon>
        <taxon>Hypocreales</taxon>
        <taxon>Stachybotryaceae</taxon>
        <taxon>Stachybotrys</taxon>
    </lineage>
</organism>
<keyword evidence="10" id="KW-1185">Reference proteome</keyword>
<evidence type="ECO:0000256" key="5">
    <source>
        <dbReference type="ARBA" id="ARBA00023163"/>
    </source>
</evidence>
<dbReference type="InterPro" id="IPR050815">
    <property type="entry name" value="TF_fung"/>
</dbReference>
<keyword evidence="5" id="KW-0804">Transcription</keyword>
<dbReference type="PANTHER" id="PTHR47338:SF3">
    <property type="entry name" value="C6 FINGER DOMAIN TRANSCRIPTION FACTOR DBAA-RELATED"/>
    <property type="match status" value="1"/>
</dbReference>
<evidence type="ECO:0000256" key="6">
    <source>
        <dbReference type="ARBA" id="ARBA00023242"/>
    </source>
</evidence>
<proteinExistence type="predicted"/>
<dbReference type="PANTHER" id="PTHR47338">
    <property type="entry name" value="ZN(II)2CYS6 TRANSCRIPTION FACTOR (EUROFUNG)-RELATED"/>
    <property type="match status" value="1"/>
</dbReference>